<dbReference type="Pfam" id="PF02321">
    <property type="entry name" value="OEP"/>
    <property type="match status" value="1"/>
</dbReference>
<protein>
    <recommendedName>
        <fullName evidence="11">Outer membrane protein TolC</fullName>
    </recommendedName>
</protein>
<evidence type="ECO:0000256" key="1">
    <source>
        <dbReference type="ARBA" id="ARBA00004442"/>
    </source>
</evidence>
<keyword evidence="6" id="KW-0472">Membrane</keyword>
<dbReference type="EMBL" id="BMIB01000006">
    <property type="protein sequence ID" value="GGH80896.1"/>
    <property type="molecule type" value="Genomic_DNA"/>
</dbReference>
<evidence type="ECO:0000256" key="6">
    <source>
        <dbReference type="ARBA" id="ARBA00023136"/>
    </source>
</evidence>
<keyword evidence="7" id="KW-0998">Cell outer membrane</keyword>
<gene>
    <name evidence="9" type="ORF">GCM10011379_52450</name>
</gene>
<accession>A0A917J3P2</accession>
<comment type="subcellular location">
    <subcellularLocation>
        <location evidence="1">Cell outer membrane</location>
    </subcellularLocation>
</comment>
<name>A0A917J3P2_9BACT</name>
<comment type="caution">
    <text evidence="9">The sequence shown here is derived from an EMBL/GenBank/DDBJ whole genome shotgun (WGS) entry which is preliminary data.</text>
</comment>
<dbReference type="GO" id="GO:0009279">
    <property type="term" value="C:cell outer membrane"/>
    <property type="evidence" value="ECO:0007669"/>
    <property type="project" value="UniProtKB-SubCell"/>
</dbReference>
<dbReference type="GO" id="GO:0015288">
    <property type="term" value="F:porin activity"/>
    <property type="evidence" value="ECO:0007669"/>
    <property type="project" value="TreeGrafter"/>
</dbReference>
<evidence type="ECO:0000313" key="9">
    <source>
        <dbReference type="EMBL" id="GGH80896.1"/>
    </source>
</evidence>
<evidence type="ECO:0000256" key="3">
    <source>
        <dbReference type="ARBA" id="ARBA00022448"/>
    </source>
</evidence>
<evidence type="ECO:0008006" key="11">
    <source>
        <dbReference type="Google" id="ProtNLM"/>
    </source>
</evidence>
<dbReference type="Proteomes" id="UP000627292">
    <property type="component" value="Unassembled WGS sequence"/>
</dbReference>
<reference evidence="9" key="1">
    <citation type="journal article" date="2014" name="Int. J. Syst. Evol. Microbiol.">
        <title>Complete genome sequence of Corynebacterium casei LMG S-19264T (=DSM 44701T), isolated from a smear-ripened cheese.</title>
        <authorList>
            <consortium name="US DOE Joint Genome Institute (JGI-PGF)"/>
            <person name="Walter F."/>
            <person name="Albersmeier A."/>
            <person name="Kalinowski J."/>
            <person name="Ruckert C."/>
        </authorList>
    </citation>
    <scope>NUCLEOTIDE SEQUENCE</scope>
    <source>
        <strain evidence="9">CGMCC 1.15290</strain>
    </source>
</reference>
<keyword evidence="3" id="KW-0813">Transport</keyword>
<feature type="chain" id="PRO_5036988202" description="Outer membrane protein TolC" evidence="8">
    <location>
        <begin position="25"/>
        <end position="473"/>
    </location>
</feature>
<reference evidence="9" key="2">
    <citation type="submission" date="2020-09" db="EMBL/GenBank/DDBJ databases">
        <authorList>
            <person name="Sun Q."/>
            <person name="Zhou Y."/>
        </authorList>
    </citation>
    <scope>NUCLEOTIDE SEQUENCE</scope>
    <source>
        <strain evidence="9">CGMCC 1.15290</strain>
    </source>
</reference>
<dbReference type="PANTHER" id="PTHR30026">
    <property type="entry name" value="OUTER MEMBRANE PROTEIN TOLC"/>
    <property type="match status" value="1"/>
</dbReference>
<dbReference type="GO" id="GO:0015562">
    <property type="term" value="F:efflux transmembrane transporter activity"/>
    <property type="evidence" value="ECO:0007669"/>
    <property type="project" value="InterPro"/>
</dbReference>
<organism evidence="9 10">
    <name type="scientific">Filimonas zeae</name>
    <dbReference type="NCBI Taxonomy" id="1737353"/>
    <lineage>
        <taxon>Bacteria</taxon>
        <taxon>Pseudomonadati</taxon>
        <taxon>Bacteroidota</taxon>
        <taxon>Chitinophagia</taxon>
        <taxon>Chitinophagales</taxon>
        <taxon>Chitinophagaceae</taxon>
        <taxon>Filimonas</taxon>
    </lineage>
</organism>
<dbReference type="InterPro" id="IPR003423">
    <property type="entry name" value="OMP_efflux"/>
</dbReference>
<evidence type="ECO:0000256" key="7">
    <source>
        <dbReference type="ARBA" id="ARBA00023237"/>
    </source>
</evidence>
<dbReference type="GO" id="GO:1990281">
    <property type="term" value="C:efflux pump complex"/>
    <property type="evidence" value="ECO:0007669"/>
    <property type="project" value="TreeGrafter"/>
</dbReference>
<evidence type="ECO:0000256" key="2">
    <source>
        <dbReference type="ARBA" id="ARBA00007613"/>
    </source>
</evidence>
<evidence type="ECO:0000256" key="5">
    <source>
        <dbReference type="ARBA" id="ARBA00022692"/>
    </source>
</evidence>
<keyword evidence="10" id="KW-1185">Reference proteome</keyword>
<dbReference type="RefSeq" id="WP_229688032.1">
    <property type="nucleotide sequence ID" value="NZ_BMIB01000006.1"/>
</dbReference>
<evidence type="ECO:0000313" key="10">
    <source>
        <dbReference type="Proteomes" id="UP000627292"/>
    </source>
</evidence>
<dbReference type="Gene3D" id="1.20.1600.10">
    <property type="entry name" value="Outer membrane efflux proteins (OEP)"/>
    <property type="match status" value="1"/>
</dbReference>
<evidence type="ECO:0000256" key="4">
    <source>
        <dbReference type="ARBA" id="ARBA00022452"/>
    </source>
</evidence>
<keyword evidence="8" id="KW-0732">Signal</keyword>
<dbReference type="InterPro" id="IPR051906">
    <property type="entry name" value="TolC-like"/>
</dbReference>
<dbReference type="PANTHER" id="PTHR30026:SF20">
    <property type="entry name" value="OUTER MEMBRANE PROTEIN TOLC"/>
    <property type="match status" value="1"/>
</dbReference>
<sequence>MNKARRVNLLLLCCLLAAGAIAQAPGDTTHAVHTMSAQQIVEYARKNNVQVKNALIDLQIQQQTNRGITAAAYPQLNGQVGSTYYPNIPVQVFPNFIAMATYGVLEQEGVKNGSGAPITSPTDFGFVQAAFGTKWNATGAVSLSQILFDGQVFVGLQAREASIQYQQKNIEITEENIKVNVYKVYYQLVVSKTQMAQIDANITRANKLLSDTKALHENGFAEQLSVDRANVQLANLETEKLKLQRTIDNGYTGLKFLVGMPVNDVLILTDTLSDTEIRKGILEASEYQYSNRKEYQGLELAQNLNAYNVKRYKYAYLPSVNLSSSYAKNAFRDKFNFFGRGDWYTAWNIGLNINIPIFDGFLKASNVRKAELELQKTNNQLENLKLSIDNDVVQARNRFKAAITTLDYQQKNMQLAEQVYNQTKKKYESGLASNTDITNTQTDLVGAQTNYVSALYDAVIAKIDFQKATGQLP</sequence>
<comment type="similarity">
    <text evidence="2">Belongs to the outer membrane factor (OMF) (TC 1.B.17) family.</text>
</comment>
<keyword evidence="4" id="KW-1134">Transmembrane beta strand</keyword>
<dbReference type="AlphaFoldDB" id="A0A917J3P2"/>
<keyword evidence="5" id="KW-0812">Transmembrane</keyword>
<proteinExistence type="inferred from homology"/>
<feature type="signal peptide" evidence="8">
    <location>
        <begin position="1"/>
        <end position="24"/>
    </location>
</feature>
<dbReference type="SUPFAM" id="SSF56954">
    <property type="entry name" value="Outer membrane efflux proteins (OEP)"/>
    <property type="match status" value="1"/>
</dbReference>
<evidence type="ECO:0000256" key="8">
    <source>
        <dbReference type="SAM" id="SignalP"/>
    </source>
</evidence>